<reference evidence="2" key="1">
    <citation type="submission" date="2019-11" db="EMBL/GenBank/DDBJ databases">
        <title>Genome sequence of Heliorestis convoluta strain HH, an alkaliphilic and minimalistic phototrophic bacterium from a soda lake in Egypt.</title>
        <authorList>
            <person name="Dewey E.D."/>
            <person name="Stokes L.M."/>
            <person name="Burchell B.M."/>
            <person name="Shaffer K.N."/>
            <person name="Huntington A.M."/>
            <person name="Baker J.M."/>
            <person name="Nadendla S."/>
            <person name="Giglio M.G."/>
            <person name="Touchman J.W."/>
            <person name="Blankenship R.E."/>
            <person name="Madigan M.T."/>
            <person name="Sattley W.M."/>
        </authorList>
    </citation>
    <scope>NUCLEOTIDE SEQUENCE [LARGE SCALE GENOMIC DNA]</scope>
    <source>
        <strain evidence="2">HH</strain>
    </source>
</reference>
<dbReference type="KEGG" id="hcv:FTV88_0048"/>
<sequence length="68" mass="7681">MTVSSQVKQTLASLKGSRATLESFAAIEENEVAKATLTRNQERLDQVIASFEKRLSELEFEEPQYKGF</sequence>
<evidence type="ECO:0000313" key="2">
    <source>
        <dbReference type="Proteomes" id="UP000366051"/>
    </source>
</evidence>
<dbReference type="EMBL" id="CP045875">
    <property type="protein sequence ID" value="QGG46227.1"/>
    <property type="molecule type" value="Genomic_DNA"/>
</dbReference>
<organism evidence="1 2">
    <name type="scientific">Heliorestis convoluta</name>
    <dbReference type="NCBI Taxonomy" id="356322"/>
    <lineage>
        <taxon>Bacteria</taxon>
        <taxon>Bacillati</taxon>
        <taxon>Bacillota</taxon>
        <taxon>Clostridia</taxon>
        <taxon>Eubacteriales</taxon>
        <taxon>Heliobacteriaceae</taxon>
        <taxon>Heliorestis</taxon>
    </lineage>
</organism>
<dbReference type="Proteomes" id="UP000366051">
    <property type="component" value="Chromosome"/>
</dbReference>
<gene>
    <name evidence="1" type="ORF">FTV88_0048</name>
</gene>
<evidence type="ECO:0000313" key="1">
    <source>
        <dbReference type="EMBL" id="QGG46227.1"/>
    </source>
</evidence>
<protein>
    <recommendedName>
        <fullName evidence="3">DUF1657 domain-containing protein</fullName>
    </recommendedName>
</protein>
<dbReference type="Pfam" id="PF07870">
    <property type="entry name" value="DUF1657"/>
    <property type="match status" value="1"/>
</dbReference>
<dbReference type="InterPro" id="IPR012452">
    <property type="entry name" value="DUF1657"/>
</dbReference>
<dbReference type="OrthoDB" id="1684731at2"/>
<dbReference type="RefSeq" id="WP_153723838.1">
    <property type="nucleotide sequence ID" value="NZ_CP045875.1"/>
</dbReference>
<evidence type="ECO:0008006" key="3">
    <source>
        <dbReference type="Google" id="ProtNLM"/>
    </source>
</evidence>
<accession>A0A5Q2MVK8</accession>
<dbReference type="AlphaFoldDB" id="A0A5Q2MVK8"/>
<proteinExistence type="predicted"/>
<keyword evidence="2" id="KW-1185">Reference proteome</keyword>
<name>A0A5Q2MVK8_9FIRM</name>